<dbReference type="AlphaFoldDB" id="A0A161TJ62"/>
<dbReference type="InterPro" id="IPR024029">
    <property type="entry name" value="Pyridox_Oxase_FMN-dep"/>
</dbReference>
<sequence length="219" mass="24649">MRYANKGMKFVKRTMSYVRSHEELREMLGSPSLRGQNKVIATIDEHCKDFISKSPFLVLSTSDADGNCDSSPRGDAPGFVYVLDDQHLIIPDRPGNKRVDSMFNILSNPNIGLLFIIPGMGETMRINGEAAIIKDEDILMKMAVNGKSPQLGILVKVNQCYMHCGKAFKRSGLWEPESWNRKEELPSAAKILAAHVNMPEMTEERIVADLEEGYKNRLY</sequence>
<dbReference type="OrthoDB" id="9796486at2"/>
<reference evidence="3" key="1">
    <citation type="submission" date="2016-01" db="EMBL/GenBank/DDBJ databases">
        <title>Draft genome of Chromobacterium sp. F49.</title>
        <authorList>
            <person name="Hong K.W."/>
        </authorList>
    </citation>
    <scope>NUCLEOTIDE SEQUENCE [LARGE SCALE GENOMIC DNA]</scope>
    <source>
        <strain evidence="3">P7IIIA</strain>
    </source>
</reference>
<feature type="domain" description="Pyridoxamine 5'-phosphate oxidase N-terminal" evidence="1">
    <location>
        <begin position="43"/>
        <end position="149"/>
    </location>
</feature>
<dbReference type="PANTHER" id="PTHR42815:SF2">
    <property type="entry name" value="FAD-BINDING, PUTATIVE (AFU_ORTHOLOGUE AFUA_6G07600)-RELATED"/>
    <property type="match status" value="1"/>
</dbReference>
<evidence type="ECO:0000313" key="3">
    <source>
        <dbReference type="Proteomes" id="UP000076567"/>
    </source>
</evidence>
<gene>
    <name evidence="2" type="ORF">AWM68_03070</name>
</gene>
<dbReference type="RefSeq" id="WP_066236713.1">
    <property type="nucleotide sequence ID" value="NZ_LRFC01000001.1"/>
</dbReference>
<dbReference type="Pfam" id="PF01243">
    <property type="entry name" value="PNPOx_N"/>
    <property type="match status" value="1"/>
</dbReference>
<dbReference type="SUPFAM" id="SSF50475">
    <property type="entry name" value="FMN-binding split barrel"/>
    <property type="match status" value="1"/>
</dbReference>
<organism evidence="2 3">
    <name type="scientific">Fictibacillus phosphorivorans</name>
    <dbReference type="NCBI Taxonomy" id="1221500"/>
    <lineage>
        <taxon>Bacteria</taxon>
        <taxon>Bacillati</taxon>
        <taxon>Bacillota</taxon>
        <taxon>Bacilli</taxon>
        <taxon>Bacillales</taxon>
        <taxon>Fictibacillaceae</taxon>
        <taxon>Fictibacillus</taxon>
    </lineage>
</organism>
<dbReference type="GO" id="GO:0016787">
    <property type="term" value="F:hydrolase activity"/>
    <property type="evidence" value="ECO:0007669"/>
    <property type="project" value="UniProtKB-KW"/>
</dbReference>
<dbReference type="Proteomes" id="UP000076567">
    <property type="component" value="Unassembled WGS sequence"/>
</dbReference>
<evidence type="ECO:0000259" key="1">
    <source>
        <dbReference type="Pfam" id="PF01243"/>
    </source>
</evidence>
<proteinExistence type="predicted"/>
<comment type="caution">
    <text evidence="2">The sequence shown here is derived from an EMBL/GenBank/DDBJ whole genome shotgun (WGS) entry which is preliminary data.</text>
</comment>
<dbReference type="InterPro" id="IPR012349">
    <property type="entry name" value="Split_barrel_FMN-bd"/>
</dbReference>
<accession>A0A161TJ62</accession>
<keyword evidence="3" id="KW-1185">Reference proteome</keyword>
<dbReference type="NCBIfam" id="TIGR04025">
    <property type="entry name" value="PPOX_FMN_DR2398"/>
    <property type="match status" value="1"/>
</dbReference>
<dbReference type="InterPro" id="IPR011576">
    <property type="entry name" value="Pyridox_Oxase_N"/>
</dbReference>
<dbReference type="PANTHER" id="PTHR42815">
    <property type="entry name" value="FAD-BINDING, PUTATIVE (AFU_ORTHOLOGUE AFUA_6G07600)-RELATED"/>
    <property type="match status" value="1"/>
</dbReference>
<name>A0A161TJ62_9BACL</name>
<keyword evidence="2" id="KW-0378">Hydrolase</keyword>
<dbReference type="EMBL" id="LRFC01000001">
    <property type="protein sequence ID" value="KZE69264.1"/>
    <property type="molecule type" value="Genomic_DNA"/>
</dbReference>
<dbReference type="Gene3D" id="2.30.110.10">
    <property type="entry name" value="Electron Transport, Fmn-binding Protein, Chain A"/>
    <property type="match status" value="1"/>
</dbReference>
<evidence type="ECO:0000313" key="2">
    <source>
        <dbReference type="EMBL" id="KZE69264.1"/>
    </source>
</evidence>
<protein>
    <submittedName>
        <fullName evidence="2">Phosphohydrolase</fullName>
    </submittedName>
</protein>